<gene>
    <name evidence="1" type="ORF">Poly51_48620</name>
</gene>
<dbReference type="Proteomes" id="UP000318288">
    <property type="component" value="Unassembled WGS sequence"/>
</dbReference>
<organism evidence="1 2">
    <name type="scientific">Rubripirellula tenax</name>
    <dbReference type="NCBI Taxonomy" id="2528015"/>
    <lineage>
        <taxon>Bacteria</taxon>
        <taxon>Pseudomonadati</taxon>
        <taxon>Planctomycetota</taxon>
        <taxon>Planctomycetia</taxon>
        <taxon>Pirellulales</taxon>
        <taxon>Pirellulaceae</taxon>
        <taxon>Rubripirellula</taxon>
    </lineage>
</organism>
<dbReference type="AlphaFoldDB" id="A0A5C6EJE5"/>
<evidence type="ECO:0000313" key="1">
    <source>
        <dbReference type="EMBL" id="TWU48958.1"/>
    </source>
</evidence>
<evidence type="ECO:0000313" key="2">
    <source>
        <dbReference type="Proteomes" id="UP000318288"/>
    </source>
</evidence>
<comment type="caution">
    <text evidence="1">The sequence shown here is derived from an EMBL/GenBank/DDBJ whole genome shotgun (WGS) entry which is preliminary data.</text>
</comment>
<name>A0A5C6EJE5_9BACT</name>
<sequence length="243" mass="27425">MVRHVFVFRSTRGADLVEWLRYRRLYSSVLSIRIVILGVISVLLRKRGELSKVGIPSDQSELTVTGCRKDLRIKGIRLMTVGGSFDSIKIECLLTGVPFRSFVSATASKVVKSITPRIENRSLFRFRDIWSFHSFVTNARHHRVAAKVAISKKRDHRHSGACNGYRILLTGVGQRKPRRNSLTGVDSCSKQSGVVRKRRIQNLAVQKANANGKHRFGLRAAYVVEIINEGSRRLYRKPANANA</sequence>
<keyword evidence="2" id="KW-1185">Reference proteome</keyword>
<reference evidence="1 2" key="1">
    <citation type="submission" date="2019-02" db="EMBL/GenBank/DDBJ databases">
        <title>Deep-cultivation of Planctomycetes and their phenomic and genomic characterization uncovers novel biology.</title>
        <authorList>
            <person name="Wiegand S."/>
            <person name="Jogler M."/>
            <person name="Boedeker C."/>
            <person name="Pinto D."/>
            <person name="Vollmers J."/>
            <person name="Rivas-Marin E."/>
            <person name="Kohn T."/>
            <person name="Peeters S.H."/>
            <person name="Heuer A."/>
            <person name="Rast P."/>
            <person name="Oberbeckmann S."/>
            <person name="Bunk B."/>
            <person name="Jeske O."/>
            <person name="Meyerdierks A."/>
            <person name="Storesund J.E."/>
            <person name="Kallscheuer N."/>
            <person name="Luecker S."/>
            <person name="Lage O.M."/>
            <person name="Pohl T."/>
            <person name="Merkel B.J."/>
            <person name="Hornburger P."/>
            <person name="Mueller R.-W."/>
            <person name="Bruemmer F."/>
            <person name="Labrenz M."/>
            <person name="Spormann A.M."/>
            <person name="Op Den Camp H."/>
            <person name="Overmann J."/>
            <person name="Amann R."/>
            <person name="Jetten M.S.M."/>
            <person name="Mascher T."/>
            <person name="Medema M.H."/>
            <person name="Devos D.P."/>
            <person name="Kaster A.-K."/>
            <person name="Ovreas L."/>
            <person name="Rohde M."/>
            <person name="Galperin M.Y."/>
            <person name="Jogler C."/>
        </authorList>
    </citation>
    <scope>NUCLEOTIDE SEQUENCE [LARGE SCALE GENOMIC DNA]</scope>
    <source>
        <strain evidence="1 2">Poly51</strain>
    </source>
</reference>
<accession>A0A5C6EJE5</accession>
<proteinExistence type="predicted"/>
<protein>
    <submittedName>
        <fullName evidence="1">Uncharacterized protein</fullName>
    </submittedName>
</protein>
<dbReference type="EMBL" id="SJPW01000006">
    <property type="protein sequence ID" value="TWU48958.1"/>
    <property type="molecule type" value="Genomic_DNA"/>
</dbReference>